<keyword evidence="2" id="KW-0418">Kinase</keyword>
<protein>
    <submittedName>
        <fullName evidence="2">Inositol or phosphatidylinositol kinase</fullName>
    </submittedName>
</protein>
<dbReference type="PANTHER" id="PTHR47512:SF3">
    <property type="entry name" value="CHALCONE-FLAVONONE ISOMERASE FAMILY PROTEIN"/>
    <property type="match status" value="1"/>
</dbReference>
<dbReference type="AlphaFoldDB" id="A0A6A2WAE3"/>
<evidence type="ECO:0000256" key="1">
    <source>
        <dbReference type="SAM" id="MobiDB-lite"/>
    </source>
</evidence>
<feature type="compositionally biased region" description="Basic and acidic residues" evidence="1">
    <location>
        <begin position="1"/>
        <end position="14"/>
    </location>
</feature>
<name>A0A6A2WAE3_HIBSY</name>
<evidence type="ECO:0000313" key="2">
    <source>
        <dbReference type="EMBL" id="KAE8655033.1"/>
    </source>
</evidence>
<feature type="region of interest" description="Disordered" evidence="1">
    <location>
        <begin position="1"/>
        <end position="32"/>
    </location>
</feature>
<comment type="caution">
    <text evidence="2">The sequence shown here is derived from an EMBL/GenBank/DDBJ whole genome shotgun (WGS) entry which is preliminary data.</text>
</comment>
<proteinExistence type="predicted"/>
<gene>
    <name evidence="2" type="ORF">F3Y22_tig00117034pilonHSYRG00536</name>
</gene>
<dbReference type="PANTHER" id="PTHR47512">
    <property type="entry name" value="EXPRESSED PROTEIN"/>
    <property type="match status" value="1"/>
</dbReference>
<sequence length="268" mass="29731">MKSSPRKQEKETGKSYKKGKQRSNGGKNNLMMMTTPSCGEALLRGQVNTLLQKVEEKAELSKIPLESRPFIHLQSPMALLVPTPANTPQVPNLSEDGGLGSTVMDLLPVVGEQLNISEMARGSFHGMSVETQKSAITRLCCRILPKNHIQERAVQPKRRQMMTLTTHQFGLSRLKEAPMMKMQISMTGMFTGKHRRFVNNSDGEIEGEEECGGIEDFFNSYHTLEGIANTKRKAPALPSRGGAGLTQLFSLIFFGWPSFLTPSAYFIL</sequence>
<organism evidence="2 3">
    <name type="scientific">Hibiscus syriacus</name>
    <name type="common">Rose of Sharon</name>
    <dbReference type="NCBI Taxonomy" id="106335"/>
    <lineage>
        <taxon>Eukaryota</taxon>
        <taxon>Viridiplantae</taxon>
        <taxon>Streptophyta</taxon>
        <taxon>Embryophyta</taxon>
        <taxon>Tracheophyta</taxon>
        <taxon>Spermatophyta</taxon>
        <taxon>Magnoliopsida</taxon>
        <taxon>eudicotyledons</taxon>
        <taxon>Gunneridae</taxon>
        <taxon>Pentapetalae</taxon>
        <taxon>rosids</taxon>
        <taxon>malvids</taxon>
        <taxon>Malvales</taxon>
        <taxon>Malvaceae</taxon>
        <taxon>Malvoideae</taxon>
        <taxon>Hibiscus</taxon>
    </lineage>
</organism>
<keyword evidence="3" id="KW-1185">Reference proteome</keyword>
<accession>A0A6A2WAE3</accession>
<feature type="compositionally biased region" description="Polar residues" evidence="1">
    <location>
        <begin position="22"/>
        <end position="32"/>
    </location>
</feature>
<dbReference type="GO" id="GO:0016301">
    <property type="term" value="F:kinase activity"/>
    <property type="evidence" value="ECO:0007669"/>
    <property type="project" value="UniProtKB-KW"/>
</dbReference>
<keyword evidence="2" id="KW-0808">Transferase</keyword>
<dbReference type="EMBL" id="VEPZ02001782">
    <property type="protein sequence ID" value="KAE8655033.1"/>
    <property type="molecule type" value="Genomic_DNA"/>
</dbReference>
<evidence type="ECO:0000313" key="3">
    <source>
        <dbReference type="Proteomes" id="UP000436088"/>
    </source>
</evidence>
<reference evidence="2" key="1">
    <citation type="submission" date="2019-09" db="EMBL/GenBank/DDBJ databases">
        <title>Draft genome information of white flower Hibiscus syriacus.</title>
        <authorList>
            <person name="Kim Y.-M."/>
        </authorList>
    </citation>
    <scope>NUCLEOTIDE SEQUENCE [LARGE SCALE GENOMIC DNA]</scope>
    <source>
        <strain evidence="2">YM2019G1</strain>
    </source>
</reference>
<dbReference type="Proteomes" id="UP000436088">
    <property type="component" value="Unassembled WGS sequence"/>
</dbReference>